<dbReference type="AlphaFoldDB" id="A0A2G9Y7B6"/>
<evidence type="ECO:0000259" key="6">
    <source>
        <dbReference type="Pfam" id="PF01029"/>
    </source>
</evidence>
<keyword evidence="4" id="KW-0805">Transcription regulation</keyword>
<keyword evidence="5" id="KW-0804">Transcription</keyword>
<comment type="similarity">
    <text evidence="1">Belongs to the NusB family.</text>
</comment>
<evidence type="ECO:0000256" key="5">
    <source>
        <dbReference type="ARBA" id="ARBA00023163"/>
    </source>
</evidence>
<dbReference type="Proteomes" id="UP000231025">
    <property type="component" value="Unassembled WGS sequence"/>
</dbReference>
<evidence type="ECO:0000313" key="8">
    <source>
        <dbReference type="Proteomes" id="UP000231025"/>
    </source>
</evidence>
<keyword evidence="3" id="KW-0694">RNA-binding</keyword>
<protein>
    <submittedName>
        <fullName evidence="7">Transcription antitermination factor NusB</fullName>
    </submittedName>
</protein>
<dbReference type="InterPro" id="IPR035926">
    <property type="entry name" value="NusB-like_sf"/>
</dbReference>
<organism evidence="7 8">
    <name type="scientific">Candidatus Roizmanbacteria bacterium CG23_combo_of_CG06-09_8_20_14_all_35_49</name>
    <dbReference type="NCBI Taxonomy" id="1974863"/>
    <lineage>
        <taxon>Bacteria</taxon>
        <taxon>Candidatus Roizmaniibacteriota</taxon>
    </lineage>
</organism>
<keyword evidence="2" id="KW-0889">Transcription antitermination</keyword>
<evidence type="ECO:0000256" key="3">
    <source>
        <dbReference type="ARBA" id="ARBA00022884"/>
    </source>
</evidence>
<dbReference type="InterPro" id="IPR011605">
    <property type="entry name" value="NusB_fam"/>
</dbReference>
<dbReference type="NCBIfam" id="TIGR01951">
    <property type="entry name" value="nusB"/>
    <property type="match status" value="1"/>
</dbReference>
<proteinExistence type="inferred from homology"/>
<gene>
    <name evidence="7" type="primary">nusB</name>
    <name evidence="7" type="ORF">COX47_01355</name>
</gene>
<evidence type="ECO:0000313" key="7">
    <source>
        <dbReference type="EMBL" id="PIP15149.1"/>
    </source>
</evidence>
<dbReference type="PANTHER" id="PTHR11078">
    <property type="entry name" value="N UTILIZATION SUBSTANCE PROTEIN B-RELATED"/>
    <property type="match status" value="1"/>
</dbReference>
<dbReference type="EMBL" id="PCRE01000016">
    <property type="protein sequence ID" value="PIP15149.1"/>
    <property type="molecule type" value="Genomic_DNA"/>
</dbReference>
<dbReference type="GO" id="GO:0031564">
    <property type="term" value="P:transcription antitermination"/>
    <property type="evidence" value="ECO:0007669"/>
    <property type="project" value="UniProtKB-KW"/>
</dbReference>
<dbReference type="PANTHER" id="PTHR11078:SF3">
    <property type="entry name" value="ANTITERMINATION NUSB DOMAIN-CONTAINING PROTEIN"/>
    <property type="match status" value="1"/>
</dbReference>
<sequence length="112" mass="12901">MDIRHQERISIVQELFAFFFNKKTKLSEKTKKILENQDKINLLIEKNAPKFPLEKIAKIDLAILTLAVFELILEKKQPPKVIINEAVEIAKEFGGDKSYAFINAVLGKIYVK</sequence>
<evidence type="ECO:0000256" key="1">
    <source>
        <dbReference type="ARBA" id="ARBA00005952"/>
    </source>
</evidence>
<dbReference type="GO" id="GO:0005829">
    <property type="term" value="C:cytosol"/>
    <property type="evidence" value="ECO:0007669"/>
    <property type="project" value="TreeGrafter"/>
</dbReference>
<evidence type="ECO:0000256" key="2">
    <source>
        <dbReference type="ARBA" id="ARBA00022814"/>
    </source>
</evidence>
<dbReference type="Pfam" id="PF01029">
    <property type="entry name" value="NusB"/>
    <property type="match status" value="1"/>
</dbReference>
<dbReference type="GO" id="GO:0006353">
    <property type="term" value="P:DNA-templated transcription termination"/>
    <property type="evidence" value="ECO:0007669"/>
    <property type="project" value="InterPro"/>
</dbReference>
<dbReference type="SUPFAM" id="SSF48013">
    <property type="entry name" value="NusB-like"/>
    <property type="match status" value="1"/>
</dbReference>
<dbReference type="InterPro" id="IPR006027">
    <property type="entry name" value="NusB_RsmB_TIM44"/>
</dbReference>
<dbReference type="Gene3D" id="1.10.940.10">
    <property type="entry name" value="NusB-like"/>
    <property type="match status" value="1"/>
</dbReference>
<comment type="caution">
    <text evidence="7">The sequence shown here is derived from an EMBL/GenBank/DDBJ whole genome shotgun (WGS) entry which is preliminary data.</text>
</comment>
<accession>A0A2G9Y7B6</accession>
<name>A0A2G9Y7B6_9BACT</name>
<dbReference type="GO" id="GO:0003723">
    <property type="term" value="F:RNA binding"/>
    <property type="evidence" value="ECO:0007669"/>
    <property type="project" value="UniProtKB-KW"/>
</dbReference>
<feature type="domain" description="NusB/RsmB/TIM44" evidence="6">
    <location>
        <begin position="26"/>
        <end position="110"/>
    </location>
</feature>
<reference evidence="7 8" key="1">
    <citation type="submission" date="2017-09" db="EMBL/GenBank/DDBJ databases">
        <title>Depth-based differentiation of microbial function through sediment-hosted aquifers and enrichment of novel symbionts in the deep terrestrial subsurface.</title>
        <authorList>
            <person name="Probst A.J."/>
            <person name="Ladd B."/>
            <person name="Jarett J.K."/>
            <person name="Geller-Mcgrath D.E."/>
            <person name="Sieber C.M."/>
            <person name="Emerson J.B."/>
            <person name="Anantharaman K."/>
            <person name="Thomas B.C."/>
            <person name="Malmstrom R."/>
            <person name="Stieglmeier M."/>
            <person name="Klingl A."/>
            <person name="Woyke T."/>
            <person name="Ryan C.M."/>
            <person name="Banfield J.F."/>
        </authorList>
    </citation>
    <scope>NUCLEOTIDE SEQUENCE [LARGE SCALE GENOMIC DNA]</scope>
    <source>
        <strain evidence="7">CG23_combo_of_CG06-09_8_20_14_all_35_49</strain>
    </source>
</reference>
<evidence type="ECO:0000256" key="4">
    <source>
        <dbReference type="ARBA" id="ARBA00023015"/>
    </source>
</evidence>